<proteinExistence type="predicted"/>
<dbReference type="Proteomes" id="UP001157034">
    <property type="component" value="Unassembled WGS sequence"/>
</dbReference>
<sequence length="89" mass="9365">MWSKVMIFVAGAAVGWLVGARTGRQAYERVAGRAAEAWRSPGVRRATGTIRRAVRDRVPGVGGAASDALEAAAEGADRFADRHAADGDR</sequence>
<dbReference type="EMBL" id="BSVB01000001">
    <property type="protein sequence ID" value="GMA95503.1"/>
    <property type="molecule type" value="Genomic_DNA"/>
</dbReference>
<evidence type="ECO:0000313" key="2">
    <source>
        <dbReference type="Proteomes" id="UP001157034"/>
    </source>
</evidence>
<evidence type="ECO:0000313" key="1">
    <source>
        <dbReference type="EMBL" id="GMA95503.1"/>
    </source>
</evidence>
<reference evidence="2" key="1">
    <citation type="journal article" date="2019" name="Int. J. Syst. Evol. Microbiol.">
        <title>The Global Catalogue of Microorganisms (GCM) 10K type strain sequencing project: providing services to taxonomists for standard genome sequencing and annotation.</title>
        <authorList>
            <consortium name="The Broad Institute Genomics Platform"/>
            <consortium name="The Broad Institute Genome Sequencing Center for Infectious Disease"/>
            <person name="Wu L."/>
            <person name="Ma J."/>
        </authorList>
    </citation>
    <scope>NUCLEOTIDE SEQUENCE [LARGE SCALE GENOMIC DNA]</scope>
    <source>
        <strain evidence="2">NBRC 108894</strain>
    </source>
</reference>
<name>A0ABQ6K4E8_9MICO</name>
<organism evidence="1 2">
    <name type="scientific">Pseudolysinimonas kribbensis</name>
    <dbReference type="NCBI Taxonomy" id="433641"/>
    <lineage>
        <taxon>Bacteria</taxon>
        <taxon>Bacillati</taxon>
        <taxon>Actinomycetota</taxon>
        <taxon>Actinomycetes</taxon>
        <taxon>Micrococcales</taxon>
        <taxon>Microbacteriaceae</taxon>
        <taxon>Pseudolysinimonas</taxon>
    </lineage>
</organism>
<dbReference type="RefSeq" id="WP_284254268.1">
    <property type="nucleotide sequence ID" value="NZ_BAAAQO010000002.1"/>
</dbReference>
<keyword evidence="2" id="KW-1185">Reference proteome</keyword>
<protein>
    <recommendedName>
        <fullName evidence="3">YtxH domain-containing protein</fullName>
    </recommendedName>
</protein>
<gene>
    <name evidence="1" type="ORF">GCM10025881_23270</name>
</gene>
<evidence type="ECO:0008006" key="3">
    <source>
        <dbReference type="Google" id="ProtNLM"/>
    </source>
</evidence>
<comment type="caution">
    <text evidence="1">The sequence shown here is derived from an EMBL/GenBank/DDBJ whole genome shotgun (WGS) entry which is preliminary data.</text>
</comment>
<accession>A0ABQ6K4E8</accession>